<dbReference type="AlphaFoldDB" id="A0A540NR54"/>
<organism evidence="2 3">
    <name type="scientific">Malus baccata</name>
    <name type="common">Siberian crab apple</name>
    <name type="synonym">Pyrus baccata</name>
    <dbReference type="NCBI Taxonomy" id="106549"/>
    <lineage>
        <taxon>Eukaryota</taxon>
        <taxon>Viridiplantae</taxon>
        <taxon>Streptophyta</taxon>
        <taxon>Embryophyta</taxon>
        <taxon>Tracheophyta</taxon>
        <taxon>Spermatophyta</taxon>
        <taxon>Magnoliopsida</taxon>
        <taxon>eudicotyledons</taxon>
        <taxon>Gunneridae</taxon>
        <taxon>Pentapetalae</taxon>
        <taxon>rosids</taxon>
        <taxon>fabids</taxon>
        <taxon>Rosales</taxon>
        <taxon>Rosaceae</taxon>
        <taxon>Amygdaloideae</taxon>
        <taxon>Maleae</taxon>
        <taxon>Malus</taxon>
    </lineage>
</organism>
<proteinExistence type="predicted"/>
<comment type="caution">
    <text evidence="2">The sequence shown here is derived from an EMBL/GenBank/DDBJ whole genome shotgun (WGS) entry which is preliminary data.</text>
</comment>
<name>A0A540NR54_MALBA</name>
<evidence type="ECO:0000313" key="2">
    <source>
        <dbReference type="EMBL" id="TQE13528.1"/>
    </source>
</evidence>
<accession>A0A540NR54</accession>
<protein>
    <submittedName>
        <fullName evidence="2">Uncharacterized protein</fullName>
    </submittedName>
</protein>
<feature type="region of interest" description="Disordered" evidence="1">
    <location>
        <begin position="28"/>
        <end position="59"/>
    </location>
</feature>
<dbReference type="EMBL" id="VIEB01000010">
    <property type="protein sequence ID" value="TQE13528.1"/>
    <property type="molecule type" value="Genomic_DNA"/>
</dbReference>
<evidence type="ECO:0000256" key="1">
    <source>
        <dbReference type="SAM" id="MobiDB-lite"/>
    </source>
</evidence>
<keyword evidence="3" id="KW-1185">Reference proteome</keyword>
<reference evidence="2 3" key="1">
    <citation type="journal article" date="2019" name="G3 (Bethesda)">
        <title>Sequencing of a Wild Apple (Malus baccata) Genome Unravels the Differences Between Cultivated and Wild Apple Species Regarding Disease Resistance and Cold Tolerance.</title>
        <authorList>
            <person name="Chen X."/>
        </authorList>
    </citation>
    <scope>NUCLEOTIDE SEQUENCE [LARGE SCALE GENOMIC DNA]</scope>
    <source>
        <strain evidence="3">cv. Shandingzi</strain>
        <tissue evidence="2">Leaves</tissue>
    </source>
</reference>
<sequence length="59" mass="6594">MQYEPQATQIPDLKNATINKNDLDRATARFSNPNQSNTNKEALCSNLSMDSGKSKHQVE</sequence>
<evidence type="ECO:0000313" key="3">
    <source>
        <dbReference type="Proteomes" id="UP000315295"/>
    </source>
</evidence>
<gene>
    <name evidence="2" type="ORF">C1H46_000859</name>
</gene>
<dbReference type="Proteomes" id="UP000315295">
    <property type="component" value="Unassembled WGS sequence"/>
</dbReference>
<feature type="compositionally biased region" description="Polar residues" evidence="1">
    <location>
        <begin position="29"/>
        <end position="51"/>
    </location>
</feature>